<gene>
    <name evidence="3" type="ORF">SAMN05421770_101948</name>
</gene>
<protein>
    <submittedName>
        <fullName evidence="3">Malonate decarboxylase beta subunit</fullName>
    </submittedName>
</protein>
<evidence type="ECO:0000259" key="2">
    <source>
        <dbReference type="PROSITE" id="PS50980"/>
    </source>
</evidence>
<keyword evidence="1" id="KW-0808">Transferase</keyword>
<dbReference type="NCBIfam" id="TIGR03133">
    <property type="entry name" value="malonate_beta"/>
    <property type="match status" value="1"/>
</dbReference>
<organism evidence="3 4">
    <name type="scientific">Granulicella rosea</name>
    <dbReference type="NCBI Taxonomy" id="474952"/>
    <lineage>
        <taxon>Bacteria</taxon>
        <taxon>Pseudomonadati</taxon>
        <taxon>Acidobacteriota</taxon>
        <taxon>Terriglobia</taxon>
        <taxon>Terriglobales</taxon>
        <taxon>Acidobacteriaceae</taxon>
        <taxon>Granulicella</taxon>
    </lineage>
</organism>
<dbReference type="OrthoDB" id="5502755at2"/>
<dbReference type="EMBL" id="FZOU01000001">
    <property type="protein sequence ID" value="SNS43318.1"/>
    <property type="molecule type" value="Genomic_DNA"/>
</dbReference>
<proteinExistence type="predicted"/>
<dbReference type="NCBIfam" id="NF005530">
    <property type="entry name" value="PRK07189.1"/>
    <property type="match status" value="1"/>
</dbReference>
<dbReference type="Gene3D" id="3.90.226.10">
    <property type="entry name" value="2-enoyl-CoA Hydratase, Chain A, domain 1"/>
    <property type="match status" value="2"/>
</dbReference>
<dbReference type="PANTHER" id="PTHR42995:SF1">
    <property type="entry name" value="MALONATE DECARBOXYLASE BETA SUBUNIT"/>
    <property type="match status" value="1"/>
</dbReference>
<dbReference type="AlphaFoldDB" id="A0A239EGD0"/>
<reference evidence="3 4" key="1">
    <citation type="submission" date="2017-06" db="EMBL/GenBank/DDBJ databases">
        <authorList>
            <person name="Kim H.J."/>
            <person name="Triplett B.A."/>
        </authorList>
    </citation>
    <scope>NUCLEOTIDE SEQUENCE [LARGE SCALE GENOMIC DNA]</scope>
    <source>
        <strain evidence="3 4">DSM 18704</strain>
    </source>
</reference>
<dbReference type="GO" id="GO:0016740">
    <property type="term" value="F:transferase activity"/>
    <property type="evidence" value="ECO:0007669"/>
    <property type="project" value="UniProtKB-KW"/>
</dbReference>
<dbReference type="PANTHER" id="PTHR42995">
    <property type="entry name" value="ACETYL-COENZYME A CARBOXYLASE CARBOXYL TRANSFERASE SUBUNIT BETA, CHLOROPLASTIC"/>
    <property type="match status" value="1"/>
</dbReference>
<name>A0A239EGD0_9BACT</name>
<dbReference type="GO" id="GO:0016831">
    <property type="term" value="F:carboxy-lyase activity"/>
    <property type="evidence" value="ECO:0007669"/>
    <property type="project" value="InterPro"/>
</dbReference>
<dbReference type="Proteomes" id="UP000198356">
    <property type="component" value="Unassembled WGS sequence"/>
</dbReference>
<dbReference type="GO" id="GO:0003989">
    <property type="term" value="F:acetyl-CoA carboxylase activity"/>
    <property type="evidence" value="ECO:0007669"/>
    <property type="project" value="TreeGrafter"/>
</dbReference>
<dbReference type="InterPro" id="IPR011762">
    <property type="entry name" value="COA_CT_N"/>
</dbReference>
<dbReference type="GO" id="GO:0006633">
    <property type="term" value="P:fatty acid biosynthetic process"/>
    <property type="evidence" value="ECO:0007669"/>
    <property type="project" value="TreeGrafter"/>
</dbReference>
<dbReference type="SUPFAM" id="SSF52096">
    <property type="entry name" value="ClpP/crotonase"/>
    <property type="match status" value="2"/>
</dbReference>
<dbReference type="NCBIfam" id="TIGR03134">
    <property type="entry name" value="malonate_gamma"/>
    <property type="match status" value="1"/>
</dbReference>
<dbReference type="Pfam" id="PF06833">
    <property type="entry name" value="MdcE"/>
    <property type="match status" value="1"/>
</dbReference>
<evidence type="ECO:0000313" key="4">
    <source>
        <dbReference type="Proteomes" id="UP000198356"/>
    </source>
</evidence>
<evidence type="ECO:0000256" key="1">
    <source>
        <dbReference type="ARBA" id="ARBA00022679"/>
    </source>
</evidence>
<dbReference type="InterPro" id="IPR017556">
    <property type="entry name" value="Malonate_beta"/>
</dbReference>
<dbReference type="Pfam" id="PF01039">
    <property type="entry name" value="Carboxyl_trans"/>
    <property type="match status" value="1"/>
</dbReference>
<dbReference type="RefSeq" id="WP_089407202.1">
    <property type="nucleotide sequence ID" value="NZ_FZOU01000001.1"/>
</dbReference>
<accession>A0A239EGD0</accession>
<keyword evidence="4" id="KW-1185">Reference proteome</keyword>
<feature type="domain" description="CoA carboxyltransferase N-terminal" evidence="2">
    <location>
        <begin position="1"/>
        <end position="192"/>
    </location>
</feature>
<sequence>MIEHMQRREPSFVELSPRERLASLLDPGFEELVDPFCRVGSPWLERQGLVPQSDDGVIVVRGFIDGAETVAIAIEPSFEGGSIGEVGGAKIANALRLAAEASRKGNATPALMLLETGGVRLGEANLGLAAIASIQTAIVELRELAPVIAVVAGPTGCFGGMSLAASLCTSIIGTPHGRLGMNGPEVIEQEAGPEELDATDRQQIWRLVGCEARLRDGFVDAVSEDAAASVLAAVRHALSVGVSPPKRILHERERLAGLRRRFKRKAPIDAQPPGRAGRWLELLCGHTAQIALDTPSVLHGKAHLNNGSHLEAALALAISPDAASAFPRASHGEMGLEQALALAACIRTWLEREDVKGTHRPILALVDTPGQAFGRIEEELCISAACASAVDAYAEARRAGHPVITLVVGKAISGSFLAHGLQSDIILALDVPGVIMHAMSQESIARITRRTVAEVSAAAEAVPPMSYSITQAHQLGIIHTLIPDVPADTPNPAEVALVQAALNDALTQLRNGTLVDPTKDNPLRAATATVEQMMRTQWHAIDAQRIQSKGESLIHAGNL</sequence>
<dbReference type="InterPro" id="IPR029045">
    <property type="entry name" value="ClpP/crotonase-like_dom_sf"/>
</dbReference>
<evidence type="ECO:0000313" key="3">
    <source>
        <dbReference type="EMBL" id="SNS43318.1"/>
    </source>
</evidence>
<dbReference type="GO" id="GO:2001295">
    <property type="term" value="P:malonyl-CoA biosynthetic process"/>
    <property type="evidence" value="ECO:0007669"/>
    <property type="project" value="TreeGrafter"/>
</dbReference>
<dbReference type="InterPro" id="IPR009648">
    <property type="entry name" value="Malonate_gamma"/>
</dbReference>
<dbReference type="GO" id="GO:0005975">
    <property type="term" value="P:carbohydrate metabolic process"/>
    <property type="evidence" value="ECO:0007669"/>
    <property type="project" value="InterPro"/>
</dbReference>
<dbReference type="PROSITE" id="PS50980">
    <property type="entry name" value="COA_CT_NTER"/>
    <property type="match status" value="1"/>
</dbReference>
<dbReference type="InterPro" id="IPR034733">
    <property type="entry name" value="AcCoA_carboxyl_beta"/>
</dbReference>